<dbReference type="EMBL" id="CM007902">
    <property type="protein sequence ID" value="OTG01958.1"/>
    <property type="molecule type" value="Genomic_DNA"/>
</dbReference>
<sequence>MRQSGWDHSTLQYTERKQSPKDYPKVFDAIHCARCRVATLKVLGLETEIRMLKSLDLQSLARLRWVSHSD</sequence>
<protein>
    <submittedName>
        <fullName evidence="2">Uncharacterized protein</fullName>
    </submittedName>
</protein>
<keyword evidence="3" id="KW-1185">Reference proteome</keyword>
<organism evidence="2 3">
    <name type="scientific">Helianthus annuus</name>
    <name type="common">Common sunflower</name>
    <dbReference type="NCBI Taxonomy" id="4232"/>
    <lineage>
        <taxon>Eukaryota</taxon>
        <taxon>Viridiplantae</taxon>
        <taxon>Streptophyta</taxon>
        <taxon>Embryophyta</taxon>
        <taxon>Tracheophyta</taxon>
        <taxon>Spermatophyta</taxon>
        <taxon>Magnoliopsida</taxon>
        <taxon>eudicotyledons</taxon>
        <taxon>Gunneridae</taxon>
        <taxon>Pentapetalae</taxon>
        <taxon>asterids</taxon>
        <taxon>campanulids</taxon>
        <taxon>Asterales</taxon>
        <taxon>Asteraceae</taxon>
        <taxon>Asteroideae</taxon>
        <taxon>Heliantheae alliance</taxon>
        <taxon>Heliantheae</taxon>
        <taxon>Helianthus</taxon>
    </lineage>
</organism>
<accession>A0A251ST06</accession>
<dbReference type="AlphaFoldDB" id="A0A251ST06"/>
<feature type="region of interest" description="Disordered" evidence="1">
    <location>
        <begin position="1"/>
        <end position="20"/>
    </location>
</feature>
<evidence type="ECO:0000256" key="1">
    <source>
        <dbReference type="SAM" id="MobiDB-lite"/>
    </source>
</evidence>
<dbReference type="Proteomes" id="UP000215914">
    <property type="component" value="Chromosome 13"/>
</dbReference>
<name>A0A251ST06_HELAN</name>
<evidence type="ECO:0000313" key="3">
    <source>
        <dbReference type="Proteomes" id="UP000215914"/>
    </source>
</evidence>
<proteinExistence type="predicted"/>
<reference evidence="3" key="1">
    <citation type="journal article" date="2017" name="Nature">
        <title>The sunflower genome provides insights into oil metabolism, flowering and Asterid evolution.</title>
        <authorList>
            <person name="Badouin H."/>
            <person name="Gouzy J."/>
            <person name="Grassa C.J."/>
            <person name="Murat F."/>
            <person name="Staton S.E."/>
            <person name="Cottret L."/>
            <person name="Lelandais-Briere C."/>
            <person name="Owens G.L."/>
            <person name="Carrere S."/>
            <person name="Mayjonade B."/>
            <person name="Legrand L."/>
            <person name="Gill N."/>
            <person name="Kane N.C."/>
            <person name="Bowers J.E."/>
            <person name="Hubner S."/>
            <person name="Bellec A."/>
            <person name="Berard A."/>
            <person name="Berges H."/>
            <person name="Blanchet N."/>
            <person name="Boniface M.C."/>
            <person name="Brunel D."/>
            <person name="Catrice O."/>
            <person name="Chaidir N."/>
            <person name="Claudel C."/>
            <person name="Donnadieu C."/>
            <person name="Faraut T."/>
            <person name="Fievet G."/>
            <person name="Helmstetter N."/>
            <person name="King M."/>
            <person name="Knapp S.J."/>
            <person name="Lai Z."/>
            <person name="Le Paslier M.C."/>
            <person name="Lippi Y."/>
            <person name="Lorenzon L."/>
            <person name="Mandel J.R."/>
            <person name="Marage G."/>
            <person name="Marchand G."/>
            <person name="Marquand E."/>
            <person name="Bret-Mestries E."/>
            <person name="Morien E."/>
            <person name="Nambeesan S."/>
            <person name="Nguyen T."/>
            <person name="Pegot-Espagnet P."/>
            <person name="Pouilly N."/>
            <person name="Raftis F."/>
            <person name="Sallet E."/>
            <person name="Schiex T."/>
            <person name="Thomas J."/>
            <person name="Vandecasteele C."/>
            <person name="Vares D."/>
            <person name="Vear F."/>
            <person name="Vautrin S."/>
            <person name="Crespi M."/>
            <person name="Mangin B."/>
            <person name="Burke J.M."/>
            <person name="Salse J."/>
            <person name="Munos S."/>
            <person name="Vincourt P."/>
            <person name="Rieseberg L.H."/>
            <person name="Langlade N.B."/>
        </authorList>
    </citation>
    <scope>NUCLEOTIDE SEQUENCE [LARGE SCALE GENOMIC DNA]</scope>
    <source>
        <strain evidence="3">cv. SF193</strain>
    </source>
</reference>
<dbReference type="InParanoid" id="A0A251ST06"/>
<evidence type="ECO:0000313" key="2">
    <source>
        <dbReference type="EMBL" id="OTG01958.1"/>
    </source>
</evidence>
<gene>
    <name evidence="2" type="ORF">HannXRQ_Chr13g0407711</name>
</gene>
<feature type="compositionally biased region" description="Polar residues" evidence="1">
    <location>
        <begin position="1"/>
        <end position="13"/>
    </location>
</feature>